<sequence>MNIDNVELYLRENHHHRILLNYRTVKKFYLRVALVQLDIRFLKSCRTKDIIPKFLWFKTANRNLAASPAYKNSQRRLLNAEINYKYKHLNKLKKMYQYSVTVLQQYCPGDLFERLQQIITLICCPLIKTKEQDIEEKLHRHLLRTAPKHTVDPTVVTNQSTRILSNDEIDCLANGLDYGLVPKRFDEMNAVGNIEQFFHRVTDIYQHHKKFMKDLRDNNKIIPNDIRVLNTNEMTLASHLRSLTDTFRHQADRYRQKQYQIRGEQKQYYKLLKLLKQDNSIVVTRPDKGRGIVLMNKSDYLSKMHAILSDSAKFSCLFDDPTITRESSLMRLLNRLKNNGHISLDFWSMAKPIGSTPGRLYGLPKIHKQDKPLRPVLSSIGTYNYGLAKALKKMLSKIIRNEAVIKDTFAFVNQLRSLPKSASKYKMVSFDISSLYTNIPLNETIEIILKYLYDENTPRPSMDRKDFKKLLEFATKNSHFLFDGKMYDQIDGVSMGSPLAPLLAEIFLQDFEKKHLELFDLMGIGYWKRYVDDTFVLIDPKADPKDVCNRLSLCHPSIKFTVEKENLESNSIPFLDALVQRQAGIGFHTKIYHKDTFSGLITKWDSFVPKSYKYSAISSMAYRAMKICSTHQALHDEFEFIRKLSFKNGYPIAFVESVIRRQLNLVYEPREIKPPKPETDIVVLRVPYYGNPSHIYGKRVTTAVAAKYPLKQVRVVYDVTARIGHNFTTKDKIPTELRSGVVYEATCPVCNEKYIGETCRHLKTRINEHLSYQKKVMPPLTQPQRTTSITTAKPQKLIINSTFHMITRSQSRMNQQLLNQRKLLPKLSTILTRETKTTTVLNHNKVQKKVKITESKTKNITTIHKKLTDDEIDDILTNTTLVDKKTVNIIPKSAISKHSAATGHRFNNEDFGILLADYHRYRLIIKESLLIIKRNPKLNINERSMPLYIYPDGLSIAQKKETNQLPTTKQTTKGMYITTNSHISKILFSLVLHQQHTVSDQTTTTTTNPIQNKSTILNPISHQQHTTTQCPNQPPQIQTKPKPHHDTITTTSNPHIQTQINQAEDDRIKDRKFQKH</sequence>
<dbReference type="Pfam" id="PF00078">
    <property type="entry name" value="RVT_1"/>
    <property type="match status" value="1"/>
</dbReference>
<accession>A0A821E4B2</accession>
<dbReference type="PROSITE" id="PS50878">
    <property type="entry name" value="RT_POL"/>
    <property type="match status" value="1"/>
</dbReference>
<dbReference type="AlphaFoldDB" id="A0A821E4B2"/>
<name>A0A821E4B2_9BILA</name>
<proteinExistence type="predicted"/>
<dbReference type="InterPro" id="IPR043502">
    <property type="entry name" value="DNA/RNA_pol_sf"/>
</dbReference>
<feature type="region of interest" description="Disordered" evidence="1">
    <location>
        <begin position="1022"/>
        <end position="1076"/>
    </location>
</feature>
<evidence type="ECO:0000313" key="3">
    <source>
        <dbReference type="EMBL" id="CAF4631031.1"/>
    </source>
</evidence>
<dbReference type="SUPFAM" id="SSF56672">
    <property type="entry name" value="DNA/RNA polymerases"/>
    <property type="match status" value="1"/>
</dbReference>
<dbReference type="InterPro" id="IPR058912">
    <property type="entry name" value="HTH_animal"/>
</dbReference>
<dbReference type="Proteomes" id="UP000663862">
    <property type="component" value="Unassembled WGS sequence"/>
</dbReference>
<dbReference type="InterPro" id="IPR000477">
    <property type="entry name" value="RT_dom"/>
</dbReference>
<protein>
    <recommendedName>
        <fullName evidence="2">Reverse transcriptase domain-containing protein</fullName>
    </recommendedName>
</protein>
<dbReference type="PANTHER" id="PTHR21301">
    <property type="entry name" value="REVERSE TRANSCRIPTASE"/>
    <property type="match status" value="1"/>
</dbReference>
<gene>
    <name evidence="3" type="ORF">TSG867_LOCUS29601</name>
</gene>
<dbReference type="CDD" id="cd00304">
    <property type="entry name" value="RT_like"/>
    <property type="match status" value="1"/>
</dbReference>
<evidence type="ECO:0000256" key="1">
    <source>
        <dbReference type="SAM" id="MobiDB-lite"/>
    </source>
</evidence>
<dbReference type="PANTHER" id="PTHR21301:SF10">
    <property type="entry name" value="REVERSE TRANSCRIPTASE DOMAIN-CONTAINING PROTEIN"/>
    <property type="match status" value="1"/>
</dbReference>
<organism evidence="3 4">
    <name type="scientific">Rotaria socialis</name>
    <dbReference type="NCBI Taxonomy" id="392032"/>
    <lineage>
        <taxon>Eukaryota</taxon>
        <taxon>Metazoa</taxon>
        <taxon>Spiralia</taxon>
        <taxon>Gnathifera</taxon>
        <taxon>Rotifera</taxon>
        <taxon>Eurotatoria</taxon>
        <taxon>Bdelloidea</taxon>
        <taxon>Philodinida</taxon>
        <taxon>Philodinidae</taxon>
        <taxon>Rotaria</taxon>
    </lineage>
</organism>
<evidence type="ECO:0000313" key="4">
    <source>
        <dbReference type="Proteomes" id="UP000663862"/>
    </source>
</evidence>
<feature type="compositionally biased region" description="Polar residues" evidence="1">
    <location>
        <begin position="1048"/>
        <end position="1062"/>
    </location>
</feature>
<comment type="caution">
    <text evidence="3">The sequence shown here is derived from an EMBL/GenBank/DDBJ whole genome shotgun (WGS) entry which is preliminary data.</text>
</comment>
<feature type="compositionally biased region" description="Polar residues" evidence="1">
    <location>
        <begin position="1022"/>
        <end position="1039"/>
    </location>
</feature>
<dbReference type="EMBL" id="CAJOBQ010004237">
    <property type="protein sequence ID" value="CAF4631031.1"/>
    <property type="molecule type" value="Genomic_DNA"/>
</dbReference>
<dbReference type="Pfam" id="PF26215">
    <property type="entry name" value="HTH_animal"/>
    <property type="match status" value="1"/>
</dbReference>
<feature type="compositionally biased region" description="Basic and acidic residues" evidence="1">
    <location>
        <begin position="1064"/>
        <end position="1076"/>
    </location>
</feature>
<reference evidence="3" key="1">
    <citation type="submission" date="2021-02" db="EMBL/GenBank/DDBJ databases">
        <authorList>
            <person name="Nowell W R."/>
        </authorList>
    </citation>
    <scope>NUCLEOTIDE SEQUENCE</scope>
</reference>
<evidence type="ECO:0000259" key="2">
    <source>
        <dbReference type="PROSITE" id="PS50878"/>
    </source>
</evidence>
<feature type="domain" description="Reverse transcriptase" evidence="2">
    <location>
        <begin position="344"/>
        <end position="602"/>
    </location>
</feature>